<proteinExistence type="predicted"/>
<name>A0A5D3CU59_CUCMM</name>
<organism evidence="3 5">
    <name type="scientific">Cucumis melo var. makuwa</name>
    <name type="common">Oriental melon</name>
    <dbReference type="NCBI Taxonomy" id="1194695"/>
    <lineage>
        <taxon>Eukaryota</taxon>
        <taxon>Viridiplantae</taxon>
        <taxon>Streptophyta</taxon>
        <taxon>Embryophyta</taxon>
        <taxon>Tracheophyta</taxon>
        <taxon>Spermatophyta</taxon>
        <taxon>Magnoliopsida</taxon>
        <taxon>eudicotyledons</taxon>
        <taxon>Gunneridae</taxon>
        <taxon>Pentapetalae</taxon>
        <taxon>rosids</taxon>
        <taxon>fabids</taxon>
        <taxon>Cucurbitales</taxon>
        <taxon>Cucurbitaceae</taxon>
        <taxon>Benincaseae</taxon>
        <taxon>Cucumis</taxon>
    </lineage>
</organism>
<reference evidence="4 5" key="1">
    <citation type="submission" date="2019-08" db="EMBL/GenBank/DDBJ databases">
        <title>Draft genome sequences of two oriental melons (Cucumis melo L. var makuwa).</title>
        <authorList>
            <person name="Kwon S.-Y."/>
        </authorList>
    </citation>
    <scope>NUCLEOTIDE SEQUENCE [LARGE SCALE GENOMIC DNA]</scope>
    <source>
        <strain evidence="5">cv. Chang Bougi</strain>
        <strain evidence="4">cv. SW 3</strain>
        <tissue evidence="3">Leaf</tissue>
    </source>
</reference>
<gene>
    <name evidence="3" type="ORF">E5676_scaffold692G00850</name>
    <name evidence="2" type="ORF">E6C27_scaffold749G00830</name>
</gene>
<evidence type="ECO:0000313" key="2">
    <source>
        <dbReference type="EMBL" id="KAA0061394.1"/>
    </source>
</evidence>
<evidence type="ECO:0000313" key="4">
    <source>
        <dbReference type="Proteomes" id="UP000321393"/>
    </source>
</evidence>
<evidence type="ECO:0000256" key="1">
    <source>
        <dbReference type="SAM" id="SignalP"/>
    </source>
</evidence>
<comment type="caution">
    <text evidence="3">The sequence shown here is derived from an EMBL/GenBank/DDBJ whole genome shotgun (WGS) entry which is preliminary data.</text>
</comment>
<keyword evidence="1" id="KW-0732">Signal</keyword>
<dbReference type="Proteomes" id="UP000321393">
    <property type="component" value="Unassembled WGS sequence"/>
</dbReference>
<dbReference type="OrthoDB" id="437338at2759"/>
<sequence length="93" mass="10832">MFITTLNRMLVVYTHVSNALLICEVLWGCELSVKNVTVVFREMRKEKVKQEDVLVVNEFLYVFPEDLSKLPSDRKVEFTIELLPRSALIFQAP</sequence>
<protein>
    <submittedName>
        <fullName evidence="3">RVP_2 domain-containing protein</fullName>
    </submittedName>
</protein>
<feature type="chain" id="PRO_5042723154" evidence="1">
    <location>
        <begin position="20"/>
        <end position="93"/>
    </location>
</feature>
<evidence type="ECO:0000313" key="5">
    <source>
        <dbReference type="Proteomes" id="UP000321947"/>
    </source>
</evidence>
<evidence type="ECO:0000313" key="3">
    <source>
        <dbReference type="EMBL" id="TYK14748.1"/>
    </source>
</evidence>
<dbReference type="EMBL" id="SSTE01004817">
    <property type="protein sequence ID" value="KAA0061394.1"/>
    <property type="molecule type" value="Genomic_DNA"/>
</dbReference>
<feature type="signal peptide" evidence="1">
    <location>
        <begin position="1"/>
        <end position="19"/>
    </location>
</feature>
<accession>A0A5D3CU59</accession>
<dbReference type="Proteomes" id="UP000321947">
    <property type="component" value="Unassembled WGS sequence"/>
</dbReference>
<dbReference type="EMBL" id="SSTD01009149">
    <property type="protein sequence ID" value="TYK14748.1"/>
    <property type="molecule type" value="Genomic_DNA"/>
</dbReference>
<dbReference type="AlphaFoldDB" id="A0A5D3CU59"/>